<accession>A0A481V7G6</accession>
<sequence>MATHQPSSPPPQRQKVLLWTPLLSNYNDIDKNADYRILIDDFDIDFTPYTVFENDGTTIKIPGLRLYYLLKNKRIYEDSMESQCNSNKTFKKSLKNVCFAKAIKGGKNSVIAIIKSKLRMPPCIQTLLSDIETRPRGNRFRKRFIFNCYIVNLITCTTCDKQCIVDAISALYLHDDKCTREFEKLLNRDKDVYKPPSCLNMQNKERLCPNKSGMGCKGRNPLCNF</sequence>
<dbReference type="Pfam" id="PF03041">
    <property type="entry name" value="Baculo_LEF-2"/>
    <property type="match status" value="1"/>
</dbReference>
<protein>
    <submittedName>
        <fullName evidence="1">Lef-2</fullName>
    </submittedName>
</protein>
<dbReference type="InterPro" id="IPR004283">
    <property type="entry name" value="Lef-2"/>
</dbReference>
<dbReference type="EMBL" id="MH577296">
    <property type="protein sequence ID" value="QBI90351.1"/>
    <property type="molecule type" value="Genomic_DNA"/>
</dbReference>
<organism evidence="1">
    <name type="scientific">Trichoplusia ni single nucleopolyhedrovirus</name>
    <dbReference type="NCBI Taxonomy" id="332054"/>
    <lineage>
        <taxon>Viruses</taxon>
        <taxon>Viruses incertae sedis</taxon>
        <taxon>Naldaviricetes</taxon>
        <taxon>Lefavirales</taxon>
        <taxon>Baculoviridae</taxon>
        <taxon>Alphabaculovirus</taxon>
        <taxon>Alphabaculovirus trini</taxon>
    </lineage>
</organism>
<dbReference type="GO" id="GO:0019083">
    <property type="term" value="P:viral transcription"/>
    <property type="evidence" value="ECO:0007669"/>
    <property type="project" value="InterPro"/>
</dbReference>
<name>A0A481V7G6_9ABAC</name>
<reference evidence="1" key="1">
    <citation type="submission" date="2018-07" db="EMBL/GenBank/DDBJ databases">
        <title>A new Alphabaculovirus highly virulent isolated from Trichoplusia ni (TnSNPV).</title>
        <authorList>
            <person name="Bivian-Hernandez M.D.L.A."/>
            <person name="Del Rincon-Castro M.C."/>
            <person name="Ibarra J.E."/>
        </authorList>
    </citation>
    <scope>NUCLEOTIDE SEQUENCE</scope>
    <source>
        <strain evidence="1">LBIV-4</strain>
    </source>
</reference>
<proteinExistence type="predicted"/>
<evidence type="ECO:0000313" key="1">
    <source>
        <dbReference type="EMBL" id="QBI90351.1"/>
    </source>
</evidence>